<dbReference type="SUPFAM" id="SSF53850">
    <property type="entry name" value="Periplasmic binding protein-like II"/>
    <property type="match status" value="1"/>
</dbReference>
<dbReference type="CDD" id="cd07012">
    <property type="entry name" value="PBP2_Bug_TTT"/>
    <property type="match status" value="1"/>
</dbReference>
<dbReference type="EMBL" id="VDUY01000001">
    <property type="protein sequence ID" value="TXL68206.1"/>
    <property type="molecule type" value="Genomic_DNA"/>
</dbReference>
<sequence length="351" mass="37416">MTQCNRVRTAVERASRRVALAALGCRAAAACALIALASIGVAPVAQAQGWKPTQPVLYTIPAGPGGALDQSVRMIKNIAEKRGLIDQPIIIENKPGGAGRIAMAPLEQHPGDPHYLTVITYSLLTNNIIGHVPFGPAEVTPLAMLFGEFVTIAVAKDSPVKDAMDLVARLRKDPTSLSLGVATSLGNHIHVGAAKPLKAAGVDIGKMTVVPYKSSQESLTNLLGGHLDVMASTTPNVLAQMNAGKIRVLAIASAERLKGPFANVPTWRELGVNATYNSAQGVMTSKGVPAAAVAYWEDLFRKVTDDPEWKAFVESRQWAERYRNAADTRAELENAYAETREVLTDLGLAKR</sequence>
<feature type="chain" id="PRO_5023074702" evidence="2">
    <location>
        <begin position="48"/>
        <end position="351"/>
    </location>
</feature>
<feature type="signal peptide" evidence="2">
    <location>
        <begin position="1"/>
        <end position="47"/>
    </location>
</feature>
<dbReference type="Gene3D" id="3.40.190.10">
    <property type="entry name" value="Periplasmic binding protein-like II"/>
    <property type="match status" value="1"/>
</dbReference>
<dbReference type="PANTHER" id="PTHR42928">
    <property type="entry name" value="TRICARBOXYLATE-BINDING PROTEIN"/>
    <property type="match status" value="1"/>
</dbReference>
<evidence type="ECO:0000256" key="1">
    <source>
        <dbReference type="ARBA" id="ARBA00006987"/>
    </source>
</evidence>
<comment type="similarity">
    <text evidence="1">Belongs to the UPF0065 (bug) family.</text>
</comment>
<proteinExistence type="inferred from homology"/>
<keyword evidence="4" id="KW-1185">Reference proteome</keyword>
<evidence type="ECO:0000256" key="2">
    <source>
        <dbReference type="SAM" id="SignalP"/>
    </source>
</evidence>
<dbReference type="InterPro" id="IPR042100">
    <property type="entry name" value="Bug_dom1"/>
</dbReference>
<dbReference type="PANTHER" id="PTHR42928:SF3">
    <property type="entry name" value="UPF0065 PROTEIN YFLP"/>
    <property type="match status" value="1"/>
</dbReference>
<comment type="caution">
    <text evidence="3">The sequence shown here is derived from an EMBL/GenBank/DDBJ whole genome shotgun (WGS) entry which is preliminary data.</text>
</comment>
<protein>
    <submittedName>
        <fullName evidence="3">Tripartite tricarboxylate transporter substrate binding protein</fullName>
    </submittedName>
</protein>
<dbReference type="RefSeq" id="WP_147702347.1">
    <property type="nucleotide sequence ID" value="NZ_VDUY01000001.1"/>
</dbReference>
<evidence type="ECO:0000313" key="3">
    <source>
        <dbReference type="EMBL" id="TXL68206.1"/>
    </source>
</evidence>
<organism evidence="3 4">
    <name type="scientific">Zeimonas arvi</name>
    <dbReference type="NCBI Taxonomy" id="2498847"/>
    <lineage>
        <taxon>Bacteria</taxon>
        <taxon>Pseudomonadati</taxon>
        <taxon>Pseudomonadota</taxon>
        <taxon>Betaproteobacteria</taxon>
        <taxon>Burkholderiales</taxon>
        <taxon>Burkholderiaceae</taxon>
        <taxon>Zeimonas</taxon>
    </lineage>
</organism>
<gene>
    <name evidence="3" type="ORF">FHP08_00455</name>
</gene>
<dbReference type="InterPro" id="IPR005064">
    <property type="entry name" value="BUG"/>
</dbReference>
<dbReference type="OrthoDB" id="9780943at2"/>
<reference evidence="3 4" key="1">
    <citation type="submission" date="2019-06" db="EMBL/GenBank/DDBJ databases">
        <title>Quisquiliibacterium sp. nov., isolated from a maize field.</title>
        <authorList>
            <person name="Lin S.-Y."/>
            <person name="Tsai C.-F."/>
            <person name="Young C.-C."/>
        </authorList>
    </citation>
    <scope>NUCLEOTIDE SEQUENCE [LARGE SCALE GENOMIC DNA]</scope>
    <source>
        <strain evidence="3 4">CC-CFT501</strain>
    </source>
</reference>
<evidence type="ECO:0000313" key="4">
    <source>
        <dbReference type="Proteomes" id="UP000321548"/>
    </source>
</evidence>
<keyword evidence="2" id="KW-0732">Signal</keyword>
<dbReference type="PIRSF" id="PIRSF017082">
    <property type="entry name" value="YflP"/>
    <property type="match status" value="1"/>
</dbReference>
<dbReference type="AlphaFoldDB" id="A0A5C8P3G6"/>
<accession>A0A5C8P3G6</accession>
<dbReference type="Proteomes" id="UP000321548">
    <property type="component" value="Unassembled WGS sequence"/>
</dbReference>
<name>A0A5C8P3G6_9BURK</name>
<dbReference type="Pfam" id="PF03401">
    <property type="entry name" value="TctC"/>
    <property type="match status" value="1"/>
</dbReference>
<dbReference type="Gene3D" id="3.40.190.150">
    <property type="entry name" value="Bordetella uptake gene, domain 1"/>
    <property type="match status" value="1"/>
</dbReference>